<feature type="active site" description="Proton donor/acceptor" evidence="3">
    <location>
        <position position="85"/>
    </location>
</feature>
<dbReference type="EMBL" id="WHJC01000021">
    <property type="protein sequence ID" value="MPQ42770.1"/>
    <property type="molecule type" value="Genomic_DNA"/>
</dbReference>
<feature type="binding site" evidence="4">
    <location>
        <position position="57"/>
    </location>
    <ligand>
        <name>substrate</name>
    </ligand>
</feature>
<name>A0A6I1MI03_9CLOT</name>
<feature type="binding site" evidence="4">
    <location>
        <begin position="7"/>
        <end position="14"/>
    </location>
    <ligand>
        <name>substrate</name>
    </ligand>
</feature>
<dbReference type="PIRSF" id="PIRSF000709">
    <property type="entry name" value="6PFK_2-Ptase"/>
    <property type="match status" value="1"/>
</dbReference>
<dbReference type="RefSeq" id="WP_152887698.1">
    <property type="nucleotide sequence ID" value="NZ_WHJC01000021.1"/>
</dbReference>
<dbReference type="SMART" id="SM00855">
    <property type="entry name" value="PGAM"/>
    <property type="match status" value="1"/>
</dbReference>
<dbReference type="PROSITE" id="PS00175">
    <property type="entry name" value="PG_MUTASE"/>
    <property type="match status" value="1"/>
</dbReference>
<dbReference type="InterPro" id="IPR001345">
    <property type="entry name" value="PG/BPGM_mutase_AS"/>
</dbReference>
<dbReference type="PANTHER" id="PTHR48100:SF1">
    <property type="entry name" value="HISTIDINE PHOSPHATASE FAMILY PROTEIN-RELATED"/>
    <property type="match status" value="1"/>
</dbReference>
<accession>A0A6I1MI03</accession>
<dbReference type="SUPFAM" id="SSF53254">
    <property type="entry name" value="Phosphoglycerate mutase-like"/>
    <property type="match status" value="1"/>
</dbReference>
<evidence type="ECO:0000256" key="2">
    <source>
        <dbReference type="ARBA" id="ARBA00023235"/>
    </source>
</evidence>
<dbReference type="InterPro" id="IPR013078">
    <property type="entry name" value="His_Pase_superF_clade-1"/>
</dbReference>
<dbReference type="AlphaFoldDB" id="A0A6I1MI03"/>
<feature type="active site" description="Tele-phosphohistidine intermediate" evidence="3">
    <location>
        <position position="8"/>
    </location>
</feature>
<keyword evidence="1" id="KW-0324">Glycolysis</keyword>
<gene>
    <name evidence="5" type="ORF">GBZ86_03250</name>
</gene>
<proteinExistence type="predicted"/>
<feature type="binding site" evidence="4">
    <location>
        <position position="100"/>
    </location>
    <ligand>
        <name>substrate</name>
    </ligand>
</feature>
<evidence type="ECO:0000313" key="6">
    <source>
        <dbReference type="Proteomes" id="UP000430345"/>
    </source>
</evidence>
<dbReference type="InterPro" id="IPR029033">
    <property type="entry name" value="His_PPase_superfam"/>
</dbReference>
<dbReference type="OrthoDB" id="9781415at2"/>
<dbReference type="GO" id="GO:0005737">
    <property type="term" value="C:cytoplasm"/>
    <property type="evidence" value="ECO:0007669"/>
    <property type="project" value="TreeGrafter"/>
</dbReference>
<dbReference type="CDD" id="cd07067">
    <property type="entry name" value="HP_PGM_like"/>
    <property type="match status" value="1"/>
</dbReference>
<reference evidence="5 6" key="1">
    <citation type="submission" date="2019-10" db="EMBL/GenBank/DDBJ databases">
        <title>The Genome Sequence of Clostridium tarantellae Isolated from Fish Brain.</title>
        <authorList>
            <person name="Bano L."/>
            <person name="Kiel M."/>
            <person name="Sales G."/>
            <person name="Doxey A.C."/>
            <person name="Mansfield M.J."/>
            <person name="Schiavone M."/>
            <person name="Rossetto O."/>
            <person name="Pirazzini M."/>
            <person name="Dobrindt U."/>
            <person name="Montecucco C."/>
        </authorList>
    </citation>
    <scope>NUCLEOTIDE SEQUENCE [LARGE SCALE GENOMIC DNA]</scope>
    <source>
        <strain evidence="5 6">DSM 3997</strain>
    </source>
</reference>
<evidence type="ECO:0000256" key="1">
    <source>
        <dbReference type="ARBA" id="ARBA00023152"/>
    </source>
</evidence>
<dbReference type="GO" id="GO:0016791">
    <property type="term" value="F:phosphatase activity"/>
    <property type="evidence" value="ECO:0007669"/>
    <property type="project" value="TreeGrafter"/>
</dbReference>
<dbReference type="Gene3D" id="3.40.50.1240">
    <property type="entry name" value="Phosphoglycerate mutase-like"/>
    <property type="match status" value="1"/>
</dbReference>
<evidence type="ECO:0000256" key="4">
    <source>
        <dbReference type="PIRSR" id="PIRSR613078-2"/>
    </source>
</evidence>
<dbReference type="PANTHER" id="PTHR48100">
    <property type="entry name" value="BROAD-SPECIFICITY PHOSPHATASE YOR283W-RELATED"/>
    <property type="match status" value="1"/>
</dbReference>
<evidence type="ECO:0000256" key="3">
    <source>
        <dbReference type="PIRSR" id="PIRSR613078-1"/>
    </source>
</evidence>
<evidence type="ECO:0000313" key="5">
    <source>
        <dbReference type="EMBL" id="MPQ42770.1"/>
    </source>
</evidence>
<protein>
    <submittedName>
        <fullName evidence="5">Histidine phosphatase family protein</fullName>
    </submittedName>
</protein>
<dbReference type="Proteomes" id="UP000430345">
    <property type="component" value="Unassembled WGS sequence"/>
</dbReference>
<organism evidence="5 6">
    <name type="scientific">Clostridium tarantellae</name>
    <dbReference type="NCBI Taxonomy" id="39493"/>
    <lineage>
        <taxon>Bacteria</taxon>
        <taxon>Bacillati</taxon>
        <taxon>Bacillota</taxon>
        <taxon>Clostridia</taxon>
        <taxon>Eubacteriales</taxon>
        <taxon>Clostridiaceae</taxon>
        <taxon>Clostridium</taxon>
    </lineage>
</organism>
<sequence>MKIYIVRHGQTLWNIEKKIQSWGDSPLTEEGIKCSKEVGVKLNSIEFKKIYSSDVGRAIKTSELIRGDRNINIIEVPEFREINLERWRGKCFESFQGVEKEDYHTLFNFPHKYIPNNDESYEQFYNRVKKACKNIINENKEGNILIVTHFHTIRAILAYLKEIPLDKLAEEIVYIKNNEVIEIELA</sequence>
<keyword evidence="6" id="KW-1185">Reference proteome</keyword>
<dbReference type="InterPro" id="IPR050275">
    <property type="entry name" value="PGM_Phosphatase"/>
</dbReference>
<comment type="caution">
    <text evidence="5">The sequence shown here is derived from an EMBL/GenBank/DDBJ whole genome shotgun (WGS) entry which is preliminary data.</text>
</comment>
<keyword evidence="2" id="KW-0413">Isomerase</keyword>
<dbReference type="Pfam" id="PF00300">
    <property type="entry name" value="His_Phos_1"/>
    <property type="match status" value="1"/>
</dbReference>